<dbReference type="InterPro" id="IPR007121">
    <property type="entry name" value="RNA_pol_bsu_CS"/>
</dbReference>
<evidence type="ECO:0000256" key="5">
    <source>
        <dbReference type="ARBA" id="ARBA00022695"/>
    </source>
</evidence>
<feature type="non-terminal residue" evidence="9">
    <location>
        <position position="1"/>
    </location>
</feature>
<keyword evidence="5" id="KW-0548">Nucleotidyltransferase</keyword>
<evidence type="ECO:0000259" key="8">
    <source>
        <dbReference type="Pfam" id="PF00562"/>
    </source>
</evidence>
<protein>
    <recommendedName>
        <fullName evidence="2">DNA-directed RNA polymerase</fullName>
        <ecNumber evidence="2">2.7.7.6</ecNumber>
    </recommendedName>
</protein>
<dbReference type="Pfam" id="PF00562">
    <property type="entry name" value="RNA_pol_Rpb2_6"/>
    <property type="match status" value="1"/>
</dbReference>
<evidence type="ECO:0000256" key="3">
    <source>
        <dbReference type="ARBA" id="ARBA00022478"/>
    </source>
</evidence>
<organism evidence="9 10">
    <name type="scientific">Rotaria magnacalcarata</name>
    <dbReference type="NCBI Taxonomy" id="392030"/>
    <lineage>
        <taxon>Eukaryota</taxon>
        <taxon>Metazoa</taxon>
        <taxon>Spiralia</taxon>
        <taxon>Gnathifera</taxon>
        <taxon>Rotifera</taxon>
        <taxon>Eurotatoria</taxon>
        <taxon>Bdelloidea</taxon>
        <taxon>Philodinida</taxon>
        <taxon>Philodinidae</taxon>
        <taxon>Rotaria</taxon>
    </lineage>
</organism>
<feature type="region of interest" description="Disordered" evidence="7">
    <location>
        <begin position="155"/>
        <end position="182"/>
    </location>
</feature>
<dbReference type="GO" id="GO:0003899">
    <property type="term" value="F:DNA-directed RNA polymerase activity"/>
    <property type="evidence" value="ECO:0007669"/>
    <property type="project" value="UniProtKB-EC"/>
</dbReference>
<dbReference type="InterPro" id="IPR015712">
    <property type="entry name" value="DNA-dir_RNA_pol_su2"/>
</dbReference>
<evidence type="ECO:0000256" key="6">
    <source>
        <dbReference type="ARBA" id="ARBA00023163"/>
    </source>
</evidence>
<evidence type="ECO:0000256" key="2">
    <source>
        <dbReference type="ARBA" id="ARBA00012418"/>
    </source>
</evidence>
<evidence type="ECO:0000256" key="4">
    <source>
        <dbReference type="ARBA" id="ARBA00022679"/>
    </source>
</evidence>
<evidence type="ECO:0000313" key="10">
    <source>
        <dbReference type="Proteomes" id="UP000681720"/>
    </source>
</evidence>
<evidence type="ECO:0000256" key="7">
    <source>
        <dbReference type="SAM" id="MobiDB-lite"/>
    </source>
</evidence>
<dbReference type="GO" id="GO:0032549">
    <property type="term" value="F:ribonucleoside binding"/>
    <property type="evidence" value="ECO:0007669"/>
    <property type="project" value="InterPro"/>
</dbReference>
<comment type="caution">
    <text evidence="9">The sequence shown here is derived from an EMBL/GenBank/DDBJ whole genome shotgun (WGS) entry which is preliminary data.</text>
</comment>
<feature type="domain" description="DNA-directed RNA polymerase subunit 2 hybrid-binding" evidence="8">
    <location>
        <begin position="4"/>
        <end position="172"/>
    </location>
</feature>
<dbReference type="AlphaFoldDB" id="A0A8S3HC14"/>
<dbReference type="Proteomes" id="UP000681720">
    <property type="component" value="Unassembled WGS sequence"/>
</dbReference>
<dbReference type="EC" id="2.7.7.6" evidence="2"/>
<comment type="similarity">
    <text evidence="1">Belongs to the RNA polymerase beta chain family.</text>
</comment>
<dbReference type="GO" id="GO:0000428">
    <property type="term" value="C:DNA-directed RNA polymerase complex"/>
    <property type="evidence" value="ECO:0007669"/>
    <property type="project" value="UniProtKB-KW"/>
</dbReference>
<dbReference type="Gene3D" id="2.40.270.10">
    <property type="entry name" value="DNA-directed RNA polymerase, subunit 2, domain 6"/>
    <property type="match status" value="1"/>
</dbReference>
<dbReference type="GO" id="GO:0006351">
    <property type="term" value="P:DNA-templated transcription"/>
    <property type="evidence" value="ECO:0007669"/>
    <property type="project" value="InterPro"/>
</dbReference>
<keyword evidence="6" id="KW-0804">Transcription</keyword>
<proteinExistence type="inferred from homology"/>
<dbReference type="SUPFAM" id="SSF64484">
    <property type="entry name" value="beta and beta-prime subunits of DNA dependent RNA-polymerase"/>
    <property type="match status" value="1"/>
</dbReference>
<keyword evidence="3" id="KW-0240">DNA-directed RNA polymerase</keyword>
<reference evidence="9" key="1">
    <citation type="submission" date="2021-02" db="EMBL/GenBank/DDBJ databases">
        <authorList>
            <person name="Nowell W R."/>
        </authorList>
    </citation>
    <scope>NUCLEOTIDE SEQUENCE</scope>
</reference>
<accession>A0A8S3HC14</accession>
<dbReference type="FunFam" id="2.40.270.10:FF:000011">
    <property type="entry name" value="DNA-directed RNA polymerase subunit beta"/>
    <property type="match status" value="1"/>
</dbReference>
<dbReference type="EMBL" id="CAJOBJ010329180">
    <property type="protein sequence ID" value="CAF5179939.1"/>
    <property type="molecule type" value="Genomic_DNA"/>
</dbReference>
<evidence type="ECO:0000256" key="1">
    <source>
        <dbReference type="ARBA" id="ARBA00006835"/>
    </source>
</evidence>
<gene>
    <name evidence="9" type="ORF">GIL414_LOCUS68978</name>
</gene>
<feature type="compositionally biased region" description="Basic and acidic residues" evidence="7">
    <location>
        <begin position="167"/>
        <end position="182"/>
    </location>
</feature>
<keyword evidence="4" id="KW-0808">Transferase</keyword>
<dbReference type="PROSITE" id="PS01166">
    <property type="entry name" value="RNA_POL_BETA"/>
    <property type="match status" value="1"/>
</dbReference>
<sequence>MLTSNHEDMFIVKLLTRQTRRPEIGDKFSSRHGQKGVCGLIVQQEDMPFNDYGMCPDIIMNPHGYPSRMTIGKLIELLGGKAGVLEGKFHYGTAFGGDKIVDLSKVLIDRGFNYLGKDVLTSGLTGEPLQSYIFFGPIFYQKLKHMVQDKMHARARGPRSILTRQPTEGRSRDGGLRLGEME</sequence>
<dbReference type="GO" id="GO:0003677">
    <property type="term" value="F:DNA binding"/>
    <property type="evidence" value="ECO:0007669"/>
    <property type="project" value="InterPro"/>
</dbReference>
<name>A0A8S3HC14_9BILA</name>
<evidence type="ECO:0000313" key="9">
    <source>
        <dbReference type="EMBL" id="CAF5179939.1"/>
    </source>
</evidence>
<dbReference type="PANTHER" id="PTHR20856">
    <property type="entry name" value="DNA-DIRECTED RNA POLYMERASE I SUBUNIT 2"/>
    <property type="match status" value="1"/>
</dbReference>
<dbReference type="InterPro" id="IPR007120">
    <property type="entry name" value="DNA-dir_RNAP_su2_dom"/>
</dbReference>
<dbReference type="InterPro" id="IPR037033">
    <property type="entry name" value="DNA-dir_RNAP_su2_hyb_sf"/>
</dbReference>